<evidence type="ECO:0000313" key="2">
    <source>
        <dbReference type="Proteomes" id="UP001417504"/>
    </source>
</evidence>
<name>A0AAP0JP53_9MAGN</name>
<organism evidence="1 2">
    <name type="scientific">Stephania japonica</name>
    <dbReference type="NCBI Taxonomy" id="461633"/>
    <lineage>
        <taxon>Eukaryota</taxon>
        <taxon>Viridiplantae</taxon>
        <taxon>Streptophyta</taxon>
        <taxon>Embryophyta</taxon>
        <taxon>Tracheophyta</taxon>
        <taxon>Spermatophyta</taxon>
        <taxon>Magnoliopsida</taxon>
        <taxon>Ranunculales</taxon>
        <taxon>Menispermaceae</taxon>
        <taxon>Menispermoideae</taxon>
        <taxon>Cissampelideae</taxon>
        <taxon>Stephania</taxon>
    </lineage>
</organism>
<evidence type="ECO:0000313" key="1">
    <source>
        <dbReference type="EMBL" id="KAK9137661.1"/>
    </source>
</evidence>
<proteinExistence type="predicted"/>
<dbReference type="Proteomes" id="UP001417504">
    <property type="component" value="Unassembled WGS sequence"/>
</dbReference>
<gene>
    <name evidence="1" type="ORF">Sjap_008255</name>
</gene>
<dbReference type="AlphaFoldDB" id="A0AAP0JP53"/>
<sequence>MAGTGTKEKKLLELDNAGAAAAATATAAKKANVGDDWVMVDEDDELNNCDVNAAKAQEAKSNKAKTDTFVLVAKPKAAAAKTLEKDMFVLVKGPKKSQSVENYAAEAAAAEAAAGMPIWDSDGSRSAEEKAALADLERWLDAAGAPGQEEKKP</sequence>
<accession>A0AAP0JP53</accession>
<comment type="caution">
    <text evidence="1">The sequence shown here is derived from an EMBL/GenBank/DDBJ whole genome shotgun (WGS) entry which is preliminary data.</text>
</comment>
<protein>
    <submittedName>
        <fullName evidence="1">Uncharacterized protein</fullName>
    </submittedName>
</protein>
<reference evidence="1 2" key="1">
    <citation type="submission" date="2024-01" db="EMBL/GenBank/DDBJ databases">
        <title>Genome assemblies of Stephania.</title>
        <authorList>
            <person name="Yang L."/>
        </authorList>
    </citation>
    <scope>NUCLEOTIDE SEQUENCE [LARGE SCALE GENOMIC DNA]</scope>
    <source>
        <strain evidence="1">QJT</strain>
        <tissue evidence="1">Leaf</tissue>
    </source>
</reference>
<dbReference type="EMBL" id="JBBNAE010000003">
    <property type="protein sequence ID" value="KAK9137661.1"/>
    <property type="molecule type" value="Genomic_DNA"/>
</dbReference>
<keyword evidence="2" id="KW-1185">Reference proteome</keyword>